<dbReference type="PANTHER" id="PTHR30419:SF8">
    <property type="entry name" value="NITROGEN ASSIMILATION TRANSCRIPTIONAL ACTIVATOR-RELATED"/>
    <property type="match status" value="1"/>
</dbReference>
<feature type="domain" description="HTH lysR-type" evidence="5">
    <location>
        <begin position="10"/>
        <end position="67"/>
    </location>
</feature>
<evidence type="ECO:0000256" key="1">
    <source>
        <dbReference type="ARBA" id="ARBA00009437"/>
    </source>
</evidence>
<gene>
    <name evidence="6" type="ORF">GCM10007913_04970</name>
</gene>
<accession>A0ABQ5U8V1</accession>
<sequence>MLPLMDKVGLELSLLSKFVLACQSSRLADAAKDLGQTPPALSIALHGLEERLGLRLFERRSGGLDLLPSAFWLFRSGSHLLYLEQHAREAHNKPGRRLIKLSIELDLNFAIGRVSKALLRTAQQMIAIFPELLVDWHFAGLDDDDIGDPTGLAGSEKLPDKSGHLRIFYGDAVNTGPGALRLYDDPWIIVGSKGSRVDAFHPEEHVTLLRMRREILDAMTVFATERGFADRLRYRDEEPNQVSAILRDHPQLRLLMPANLMPRRLGLTRHVEAPFSPRFVSSLYGEASGAAGRYGKAFLDVMRRNLIEEQSAVFTPLLTTRQIHFFNLVAQTGSISAAARVANTAQSSASKHISQMEEAIGVPLLLRTEEGATLSPFGQEVRTQTVGIEERQDWIIRKAYDIAAHSEARVTIGTLPSSGHDSALTEKIAHVMTRIYSRHPDWQLQIVESSNTMLHERVRSGDLNLALVGMVHSQVARISLGPTEPLCVIGNPTINFGGRKEFRLEDAVALPLVLGRHHLSIHQSFADAARERSLRVKSVIEVGSLALAIAMVRQAPLCTILPASSVRADIEAGNLVAVPIRQEEVSGALSVIFSADRELSEAERIIVQEFVRVFRPSRGAAPIDMPGD</sequence>
<feature type="domain" description="HTH lysR-type" evidence="5">
    <location>
        <begin position="318"/>
        <end position="375"/>
    </location>
</feature>
<keyword evidence="2" id="KW-0805">Transcription regulation</keyword>
<keyword evidence="4" id="KW-0804">Transcription</keyword>
<proteinExistence type="inferred from homology"/>
<evidence type="ECO:0000256" key="4">
    <source>
        <dbReference type="ARBA" id="ARBA00023163"/>
    </source>
</evidence>
<keyword evidence="7" id="KW-1185">Reference proteome</keyword>
<dbReference type="SUPFAM" id="SSF53850">
    <property type="entry name" value="Periplasmic binding protein-like II"/>
    <property type="match status" value="1"/>
</dbReference>
<dbReference type="SUPFAM" id="SSF46785">
    <property type="entry name" value="Winged helix' DNA-binding domain"/>
    <property type="match status" value="2"/>
</dbReference>
<protein>
    <recommendedName>
        <fullName evidence="5">HTH lysR-type domain-containing protein</fullName>
    </recommendedName>
</protein>
<evidence type="ECO:0000313" key="6">
    <source>
        <dbReference type="EMBL" id="GLQ08565.1"/>
    </source>
</evidence>
<reference evidence="6" key="2">
    <citation type="submission" date="2023-01" db="EMBL/GenBank/DDBJ databases">
        <title>Draft genome sequence of Devosia yakushimensis strain NBRC 103855.</title>
        <authorList>
            <person name="Sun Q."/>
            <person name="Mori K."/>
        </authorList>
    </citation>
    <scope>NUCLEOTIDE SEQUENCE</scope>
    <source>
        <strain evidence="6">NBRC 103855</strain>
    </source>
</reference>
<dbReference type="Gene3D" id="3.40.190.290">
    <property type="match status" value="1"/>
</dbReference>
<evidence type="ECO:0000256" key="2">
    <source>
        <dbReference type="ARBA" id="ARBA00023015"/>
    </source>
</evidence>
<organism evidence="6 7">
    <name type="scientific">Devosia yakushimensis</name>
    <dbReference type="NCBI Taxonomy" id="470028"/>
    <lineage>
        <taxon>Bacteria</taxon>
        <taxon>Pseudomonadati</taxon>
        <taxon>Pseudomonadota</taxon>
        <taxon>Alphaproteobacteria</taxon>
        <taxon>Hyphomicrobiales</taxon>
        <taxon>Devosiaceae</taxon>
        <taxon>Devosia</taxon>
    </lineage>
</organism>
<evidence type="ECO:0000256" key="3">
    <source>
        <dbReference type="ARBA" id="ARBA00023125"/>
    </source>
</evidence>
<dbReference type="InterPro" id="IPR050950">
    <property type="entry name" value="HTH-type_LysR_regulators"/>
</dbReference>
<reference evidence="6" key="1">
    <citation type="journal article" date="2014" name="Int. J. Syst. Evol. Microbiol.">
        <title>Complete genome of a new Firmicutes species belonging to the dominant human colonic microbiota ('Ruminococcus bicirculans') reveals two chromosomes and a selective capacity to utilize plant glucans.</title>
        <authorList>
            <consortium name="NISC Comparative Sequencing Program"/>
            <person name="Wegmann U."/>
            <person name="Louis P."/>
            <person name="Goesmann A."/>
            <person name="Henrissat B."/>
            <person name="Duncan S.H."/>
            <person name="Flint H.J."/>
        </authorList>
    </citation>
    <scope>NUCLEOTIDE SEQUENCE</scope>
    <source>
        <strain evidence="6">NBRC 103855</strain>
    </source>
</reference>
<dbReference type="InterPro" id="IPR005119">
    <property type="entry name" value="LysR_subst-bd"/>
</dbReference>
<evidence type="ECO:0000313" key="7">
    <source>
        <dbReference type="Proteomes" id="UP001161406"/>
    </source>
</evidence>
<dbReference type="InterPro" id="IPR000847">
    <property type="entry name" value="LysR_HTH_N"/>
</dbReference>
<name>A0ABQ5U8V1_9HYPH</name>
<dbReference type="InterPro" id="IPR036390">
    <property type="entry name" value="WH_DNA-bd_sf"/>
</dbReference>
<dbReference type="Gene3D" id="1.10.10.10">
    <property type="entry name" value="Winged helix-like DNA-binding domain superfamily/Winged helix DNA-binding domain"/>
    <property type="match status" value="2"/>
</dbReference>
<dbReference type="Proteomes" id="UP001161406">
    <property type="component" value="Unassembled WGS sequence"/>
</dbReference>
<evidence type="ECO:0000259" key="5">
    <source>
        <dbReference type="PROSITE" id="PS50931"/>
    </source>
</evidence>
<dbReference type="PANTHER" id="PTHR30419">
    <property type="entry name" value="HTH-TYPE TRANSCRIPTIONAL REGULATOR YBHD"/>
    <property type="match status" value="1"/>
</dbReference>
<dbReference type="EMBL" id="BSNG01000001">
    <property type="protein sequence ID" value="GLQ08565.1"/>
    <property type="molecule type" value="Genomic_DNA"/>
</dbReference>
<comment type="caution">
    <text evidence="6">The sequence shown here is derived from an EMBL/GenBank/DDBJ whole genome shotgun (WGS) entry which is preliminary data.</text>
</comment>
<dbReference type="Pfam" id="PF00126">
    <property type="entry name" value="HTH_1"/>
    <property type="match status" value="2"/>
</dbReference>
<dbReference type="Pfam" id="PF03466">
    <property type="entry name" value="LysR_substrate"/>
    <property type="match status" value="1"/>
</dbReference>
<comment type="similarity">
    <text evidence="1">Belongs to the LysR transcriptional regulatory family.</text>
</comment>
<keyword evidence="3" id="KW-0238">DNA-binding</keyword>
<dbReference type="PROSITE" id="PS50931">
    <property type="entry name" value="HTH_LYSR"/>
    <property type="match status" value="2"/>
</dbReference>
<dbReference type="InterPro" id="IPR036388">
    <property type="entry name" value="WH-like_DNA-bd_sf"/>
</dbReference>